<accession>A0A890DK48</accession>
<evidence type="ECO:0000313" key="1">
    <source>
        <dbReference type="EMBL" id="QRG44925.1"/>
    </source>
</evidence>
<sequence length="55" mass="6149">MASQGRDGIGETYQYVPAYAGLRRFYSCAICNNEVPPSMQLTLHILVTITKLPLF</sequence>
<name>A0A890DK48_ECOLX</name>
<geneLocation type="plasmid" evidence="1">
    <name>pESBL3301-IncF</name>
</geneLocation>
<dbReference type="AlphaFoldDB" id="A0A890DK48"/>
<protein>
    <submittedName>
        <fullName evidence="1">Uncharacterized protein</fullName>
    </submittedName>
</protein>
<keyword evidence="1" id="KW-0614">Plasmid</keyword>
<organism evidence="1">
    <name type="scientific">Escherichia coli</name>
    <dbReference type="NCBI Taxonomy" id="562"/>
    <lineage>
        <taxon>Bacteria</taxon>
        <taxon>Pseudomonadati</taxon>
        <taxon>Pseudomonadota</taxon>
        <taxon>Gammaproteobacteria</taxon>
        <taxon>Enterobacterales</taxon>
        <taxon>Enterobacteriaceae</taxon>
        <taxon>Escherichia</taxon>
    </lineage>
</organism>
<dbReference type="EMBL" id="MW390544">
    <property type="protein sequence ID" value="QRG44925.1"/>
    <property type="molecule type" value="Genomic_DNA"/>
</dbReference>
<reference evidence="1" key="1">
    <citation type="journal article" date="2021" name="Sci. Rep.">
        <title>Antibiotic resistance plasmid composition and architecture in Escherichia coli isolates from meat.</title>
        <authorList>
            <person name="Darphorn T.S."/>
            <person name="Bel K."/>
            <person name="Koenders-van Sint Anneland B.B."/>
            <person name="Brul S."/>
            <person name="Ter Kuile B.H."/>
        </authorList>
    </citation>
    <scope>NUCLEOTIDE SEQUENCE</scope>
    <source>
        <strain evidence="1">ESBL3301</strain>
    </source>
</reference>
<proteinExistence type="predicted"/>